<feature type="compositionally biased region" description="Basic and acidic residues" evidence="1">
    <location>
        <begin position="448"/>
        <end position="463"/>
    </location>
</feature>
<proteinExistence type="predicted"/>
<dbReference type="Proteomes" id="UP000037460">
    <property type="component" value="Unassembled WGS sequence"/>
</dbReference>
<dbReference type="GO" id="GO:0003676">
    <property type="term" value="F:nucleic acid binding"/>
    <property type="evidence" value="ECO:0007669"/>
    <property type="project" value="InterPro"/>
</dbReference>
<dbReference type="InterPro" id="IPR036397">
    <property type="entry name" value="RNaseH_sf"/>
</dbReference>
<evidence type="ECO:0000313" key="3">
    <source>
        <dbReference type="Proteomes" id="UP000037460"/>
    </source>
</evidence>
<feature type="compositionally biased region" description="Basic and acidic residues" evidence="1">
    <location>
        <begin position="1126"/>
        <end position="1139"/>
    </location>
</feature>
<accession>A0A0M0K6R8</accession>
<evidence type="ECO:0000313" key="2">
    <source>
        <dbReference type="EMBL" id="KOO34495.1"/>
    </source>
</evidence>
<reference evidence="3" key="1">
    <citation type="journal article" date="2015" name="PLoS Genet.">
        <title>Genome Sequence and Transcriptome Analyses of Chrysochromulina tobin: Metabolic Tools for Enhanced Algal Fitness in the Prominent Order Prymnesiales (Haptophyceae).</title>
        <authorList>
            <person name="Hovde B.T."/>
            <person name="Deodato C.R."/>
            <person name="Hunsperger H.M."/>
            <person name="Ryken S.A."/>
            <person name="Yost W."/>
            <person name="Jha R.K."/>
            <person name="Patterson J."/>
            <person name="Monnat R.J. Jr."/>
            <person name="Barlow S.B."/>
            <person name="Starkenburg S.R."/>
            <person name="Cattolico R.A."/>
        </authorList>
    </citation>
    <scope>NUCLEOTIDE SEQUENCE</scope>
    <source>
        <strain evidence="3">CCMP291</strain>
    </source>
</reference>
<dbReference type="EMBL" id="JWZX01001198">
    <property type="protein sequence ID" value="KOO34495.1"/>
    <property type="molecule type" value="Genomic_DNA"/>
</dbReference>
<sequence length="1274" mass="141336">MKIGHDAQEASKSATVGYRWNERNEFVRDESTKFTIPIGSNHADIELAVAITYRYLGVLFGAGLDQRETEEACRARTAGLLRLVGNLGCASCKQLVSTCNTLRQGNLIFVARTITFHDEPAKALDASCTRLLANTGNRLSHTRRVGAFLPAEAGGLGLRFTMSTLVAGALDEIARAFGGKRGEPARATVIALLTTTAVRFGWRGPSPEEPTPFDYSYPERWREHLSRHHTGEAIIDFMLQFELRWRGTGVEESSLDAAQAREAESLSARRIWTGPELIEISEITPSMRLHGLGILAVADLHAGQGVLMSAARVADLYPKGQQTGQHVIHDLETISSWMDEAARSRWEPSSFNKFLERRLGAEEADKIMRWASKSVTSQGPQGADTKRFEQQATRCRCLVAELLLGEYAALKSHGRNPASTNLQEDHTSRARMRFARDCRARRLTITLREPDAEKKKTGDDEGGRSASKRVRMAPAPKMADGQRIPARDAREVFDCVAWDQPGQLWCSHLHPEHELGVFETHPQAHVDARLCGFIRDELSESEHGRTVQNAYGGVLKIKIDKGEAAMQWAELNKDLLEELGRLELSRLDEGRRPYRLVAATDGSRKETKRRSISLAVADGGSTTVAPPRVASGVYYGQQPEGSAVPIAEGLALPAGYDINMAEHMALIVALRRHAALILEVSLDVLLEHLDAGREDELLPVLAPAEGTEELDLLVIMDSENVANSMGTAWEAQDLWLLRGETYGFRLEEALLLRRLIQRRGGLVDIARMSAHVGLTWNVYADAVAVAALQLDCAIEPRLRVTRALATITCKTGAGRTWQALTPEIWSAGELDGRVSLKVRAHVDQALRRKLIEKQVRVYTAAWGGSTLLQNLVPQACAHALDVTTCPRQGLLQVLTQDLTHLQMVGPELLEGRKYAMPIFDYDRTGHDPAAGHQAFDRPIVQALAVQAGGGFGNSTQLTRTGMRQVLRNFDQAAIAELSCRDIEDKHAAAGEALRISKCLACGDEVRCDVFHFLECRVGASIELKEAIDKILEQQILILNLPDVGSMEAGDADYLWELTWARVSLWFERLPGELGRYRRYQAARALSGMLSAPPDSIIAATASDWVASGRDRDKGGAGDEEEEEKDREDGDGIGDEHERTSKARKLARRYYVHRTVALNTLLIDHLKREYEIWLMRLTSGATALRASFGADYQAVARIDDIKLSLEYLTGTYLFADGRPSETMTKEEFDARRLTLDAGRFVYEISGETQSIRNDKGDQREQRIMERDSSKREQER</sequence>
<dbReference type="AlphaFoldDB" id="A0A0M0K6R8"/>
<gene>
    <name evidence="2" type="ORF">Ctob_016112</name>
</gene>
<dbReference type="Gene3D" id="3.30.420.10">
    <property type="entry name" value="Ribonuclease H-like superfamily/Ribonuclease H"/>
    <property type="match status" value="1"/>
</dbReference>
<feature type="compositionally biased region" description="Basic and acidic residues" evidence="1">
    <location>
        <begin position="1251"/>
        <end position="1274"/>
    </location>
</feature>
<feature type="region of interest" description="Disordered" evidence="1">
    <location>
        <begin position="446"/>
        <end position="483"/>
    </location>
</feature>
<feature type="region of interest" description="Disordered" evidence="1">
    <location>
        <begin position="1107"/>
        <end position="1139"/>
    </location>
</feature>
<organism evidence="2 3">
    <name type="scientific">Chrysochromulina tobinii</name>
    <dbReference type="NCBI Taxonomy" id="1460289"/>
    <lineage>
        <taxon>Eukaryota</taxon>
        <taxon>Haptista</taxon>
        <taxon>Haptophyta</taxon>
        <taxon>Prymnesiophyceae</taxon>
        <taxon>Prymnesiales</taxon>
        <taxon>Chrysochromulinaceae</taxon>
        <taxon>Chrysochromulina</taxon>
    </lineage>
</organism>
<name>A0A0M0K6R8_9EUKA</name>
<feature type="region of interest" description="Disordered" evidence="1">
    <location>
        <begin position="1247"/>
        <end position="1274"/>
    </location>
</feature>
<comment type="caution">
    <text evidence="2">The sequence shown here is derived from an EMBL/GenBank/DDBJ whole genome shotgun (WGS) entry which is preliminary data.</text>
</comment>
<feature type="non-terminal residue" evidence="2">
    <location>
        <position position="1274"/>
    </location>
</feature>
<protein>
    <submittedName>
        <fullName evidence="2">Uncharacterized protein</fullName>
    </submittedName>
</protein>
<evidence type="ECO:0000256" key="1">
    <source>
        <dbReference type="SAM" id="MobiDB-lite"/>
    </source>
</evidence>
<keyword evidence="3" id="KW-1185">Reference proteome</keyword>